<sequence>MSEPTIVLVHGAWADASSWNPVTTALLERGHSVLLPPNPLRGLSGDAAYVGAFLAQHTSGPVVLCGHSYGGAVISGAGLLGGDVRALVYADAFVPDEGETVFQLLGGSGSALDVPDPTTVLDFVVYPGAPEGDVDAYLKPETVHTAFAQDLPEPDRGLILATQRPITLQANTSPAGAGAWKSIPSWAVVGTEDRVIPPALQRRMAERAGATITEAPAGHVSMLSATQVVLDAVLAAVASVS</sequence>
<dbReference type="InterPro" id="IPR052897">
    <property type="entry name" value="Sec-Metab_Biosynth_Hydrolase"/>
</dbReference>
<dbReference type="PANTHER" id="PTHR37017:SF11">
    <property type="entry name" value="ESTERASE_LIPASE_THIOESTERASE DOMAIN-CONTAINING PROTEIN"/>
    <property type="match status" value="1"/>
</dbReference>
<organism evidence="2">
    <name type="scientific">Leifsonia sp. NPDC080035</name>
    <dbReference type="NCBI Taxonomy" id="3143936"/>
    <lineage>
        <taxon>Bacteria</taxon>
        <taxon>Bacillati</taxon>
        <taxon>Actinomycetota</taxon>
        <taxon>Actinomycetes</taxon>
        <taxon>Micrococcales</taxon>
        <taxon>Microbacteriaceae</taxon>
        <taxon>Leifsonia</taxon>
    </lineage>
</organism>
<dbReference type="PANTHER" id="PTHR37017">
    <property type="entry name" value="AB HYDROLASE-1 DOMAIN-CONTAINING PROTEIN-RELATED"/>
    <property type="match status" value="1"/>
</dbReference>
<dbReference type="EMBL" id="CP157390">
    <property type="protein sequence ID" value="XBM47136.1"/>
    <property type="molecule type" value="Genomic_DNA"/>
</dbReference>
<dbReference type="Pfam" id="PF12697">
    <property type="entry name" value="Abhydrolase_6"/>
    <property type="match status" value="1"/>
</dbReference>
<keyword evidence="2" id="KW-0378">Hydrolase</keyword>
<dbReference type="Gene3D" id="3.40.50.1820">
    <property type="entry name" value="alpha/beta hydrolase"/>
    <property type="match status" value="1"/>
</dbReference>
<evidence type="ECO:0000259" key="1">
    <source>
        <dbReference type="Pfam" id="PF12697"/>
    </source>
</evidence>
<evidence type="ECO:0000313" key="2">
    <source>
        <dbReference type="EMBL" id="XBM47136.1"/>
    </source>
</evidence>
<name>A0AAU7G9P1_9MICO</name>
<accession>A0AAU7G9P1</accession>
<dbReference type="InterPro" id="IPR029058">
    <property type="entry name" value="AB_hydrolase_fold"/>
</dbReference>
<dbReference type="AlphaFoldDB" id="A0AAU7G9P1"/>
<dbReference type="GO" id="GO:0016787">
    <property type="term" value="F:hydrolase activity"/>
    <property type="evidence" value="ECO:0007669"/>
    <property type="project" value="UniProtKB-KW"/>
</dbReference>
<dbReference type="RefSeq" id="WP_348787112.1">
    <property type="nucleotide sequence ID" value="NZ_CP157390.1"/>
</dbReference>
<reference evidence="2" key="1">
    <citation type="submission" date="2024-05" db="EMBL/GenBank/DDBJ databases">
        <title>The Natural Products Discovery Center: Release of the First 8490 Sequenced Strains for Exploring Actinobacteria Biosynthetic Diversity.</title>
        <authorList>
            <person name="Kalkreuter E."/>
            <person name="Kautsar S.A."/>
            <person name="Yang D."/>
            <person name="Bader C.D."/>
            <person name="Teijaro C.N."/>
            <person name="Fluegel L."/>
            <person name="Davis C.M."/>
            <person name="Simpson J.R."/>
            <person name="Lauterbach L."/>
            <person name="Steele A.D."/>
            <person name="Gui C."/>
            <person name="Meng S."/>
            <person name="Li G."/>
            <person name="Viehrig K."/>
            <person name="Ye F."/>
            <person name="Su P."/>
            <person name="Kiefer A.F."/>
            <person name="Nichols A."/>
            <person name="Cepeda A.J."/>
            <person name="Yan W."/>
            <person name="Fan B."/>
            <person name="Jiang Y."/>
            <person name="Adhikari A."/>
            <person name="Zheng C.-J."/>
            <person name="Schuster L."/>
            <person name="Cowan T.M."/>
            <person name="Smanski M.J."/>
            <person name="Chevrette M.G."/>
            <person name="de Carvalho L.P.S."/>
            <person name="Shen B."/>
        </authorList>
    </citation>
    <scope>NUCLEOTIDE SEQUENCE</scope>
    <source>
        <strain evidence="2">NPDC080035</strain>
    </source>
</reference>
<proteinExistence type="predicted"/>
<dbReference type="SUPFAM" id="SSF53474">
    <property type="entry name" value="alpha/beta-Hydrolases"/>
    <property type="match status" value="1"/>
</dbReference>
<protein>
    <submittedName>
        <fullName evidence="2">Alpha/beta hydrolase</fullName>
    </submittedName>
</protein>
<dbReference type="InterPro" id="IPR000073">
    <property type="entry name" value="AB_hydrolase_1"/>
</dbReference>
<gene>
    <name evidence="2" type="ORF">AAME72_13715</name>
</gene>
<feature type="domain" description="AB hydrolase-1" evidence="1">
    <location>
        <begin position="6"/>
        <end position="231"/>
    </location>
</feature>